<proteinExistence type="predicted"/>
<keyword evidence="2" id="KW-1185">Reference proteome</keyword>
<accession>A0A218UD70</accession>
<reference evidence="1 2" key="1">
    <citation type="submission" date="2017-05" db="EMBL/GenBank/DDBJ databases">
        <title>Genome of assembly of the Bengalese finch, Lonchura striata domestica.</title>
        <authorList>
            <person name="Colquitt B.M."/>
            <person name="Brainard M.S."/>
        </authorList>
    </citation>
    <scope>NUCLEOTIDE SEQUENCE [LARGE SCALE GENOMIC DNA]</scope>
    <source>
        <strain evidence="1">White83orange57</strain>
    </source>
</reference>
<evidence type="ECO:0000313" key="1">
    <source>
        <dbReference type="EMBL" id="OWK51727.1"/>
    </source>
</evidence>
<sequence length="135" mass="15039">MSPVPRWLRNCVPPQPAAMQEMLRDETLRNSLFKPCTQLCRASSTSAGLSRQLSGLSSIVLQLMEEQGLSSTFHELVKSLRLPPTVEEDADRTAVSVFLTSIYIGNMWLGAQEPDTLLTNVRLILTSADYELQDD</sequence>
<dbReference type="EMBL" id="MUZQ01000402">
    <property type="protein sequence ID" value="OWK51727.1"/>
    <property type="molecule type" value="Genomic_DNA"/>
</dbReference>
<comment type="caution">
    <text evidence="1">The sequence shown here is derived from an EMBL/GenBank/DDBJ whole genome shotgun (WGS) entry which is preliminary data.</text>
</comment>
<name>A0A218UD70_9PASE</name>
<dbReference type="Proteomes" id="UP000197619">
    <property type="component" value="Unassembled WGS sequence"/>
</dbReference>
<dbReference type="AlphaFoldDB" id="A0A218UD70"/>
<protein>
    <submittedName>
        <fullName evidence="1">Nucleolar pre-ribosomal-associated protein 1</fullName>
    </submittedName>
</protein>
<evidence type="ECO:0000313" key="2">
    <source>
        <dbReference type="Proteomes" id="UP000197619"/>
    </source>
</evidence>
<organism evidence="1 2">
    <name type="scientific">Lonchura striata</name>
    <name type="common">white-rumped munia</name>
    <dbReference type="NCBI Taxonomy" id="40157"/>
    <lineage>
        <taxon>Eukaryota</taxon>
        <taxon>Metazoa</taxon>
        <taxon>Chordata</taxon>
        <taxon>Craniata</taxon>
        <taxon>Vertebrata</taxon>
        <taxon>Euteleostomi</taxon>
        <taxon>Archelosauria</taxon>
        <taxon>Archosauria</taxon>
        <taxon>Dinosauria</taxon>
        <taxon>Saurischia</taxon>
        <taxon>Theropoda</taxon>
        <taxon>Coelurosauria</taxon>
        <taxon>Aves</taxon>
        <taxon>Neognathae</taxon>
        <taxon>Neoaves</taxon>
        <taxon>Telluraves</taxon>
        <taxon>Australaves</taxon>
        <taxon>Passeriformes</taxon>
        <taxon>Passeroidea</taxon>
        <taxon>Estrildidae</taxon>
        <taxon>Estrildinae</taxon>
        <taxon>Lonchura</taxon>
    </lineage>
</organism>
<gene>
    <name evidence="1" type="primary">URB1_1</name>
    <name evidence="1" type="ORF">RLOC_00010255</name>
</gene>